<dbReference type="Proteomes" id="UP000037460">
    <property type="component" value="Unassembled WGS sequence"/>
</dbReference>
<reference evidence="2" key="1">
    <citation type="journal article" date="2015" name="PLoS Genet.">
        <title>Genome Sequence and Transcriptome Analyses of Chrysochromulina tobin: Metabolic Tools for Enhanced Algal Fitness in the Prominent Order Prymnesiales (Haptophyceae).</title>
        <authorList>
            <person name="Hovde B.T."/>
            <person name="Deodato C.R."/>
            <person name="Hunsperger H.M."/>
            <person name="Ryken S.A."/>
            <person name="Yost W."/>
            <person name="Jha R.K."/>
            <person name="Patterson J."/>
            <person name="Monnat R.J. Jr."/>
            <person name="Barlow S.B."/>
            <person name="Starkenburg S.R."/>
            <person name="Cattolico R.A."/>
        </authorList>
    </citation>
    <scope>NUCLEOTIDE SEQUENCE</scope>
    <source>
        <strain evidence="2">CCMP291</strain>
    </source>
</reference>
<comment type="caution">
    <text evidence="1">The sequence shown here is derived from an EMBL/GenBank/DDBJ whole genome shotgun (WGS) entry which is preliminary data.</text>
</comment>
<gene>
    <name evidence="1" type="ORF">Ctob_000068</name>
</gene>
<sequence length="121" mass="13159">MSAPREHPRGTVVNTAITNVGLRVTAIRRATDTIGGPCPSSTSTWSPQTAWSNVTGPWGNTINILQHLAQPTLNQEMCEKAYLCHKCLLLNNLCFCSMKTKKARSCGPTVDPSSTKFVKVN</sequence>
<dbReference type="EMBL" id="JWZX01003269">
    <property type="protein sequence ID" value="KOO22575.1"/>
    <property type="molecule type" value="Genomic_DNA"/>
</dbReference>
<dbReference type="AlphaFoldDB" id="A0A0M0J7Y1"/>
<evidence type="ECO:0000313" key="2">
    <source>
        <dbReference type="Proteomes" id="UP000037460"/>
    </source>
</evidence>
<accession>A0A0M0J7Y1</accession>
<keyword evidence="2" id="KW-1185">Reference proteome</keyword>
<organism evidence="1 2">
    <name type="scientific">Chrysochromulina tobinii</name>
    <dbReference type="NCBI Taxonomy" id="1460289"/>
    <lineage>
        <taxon>Eukaryota</taxon>
        <taxon>Haptista</taxon>
        <taxon>Haptophyta</taxon>
        <taxon>Prymnesiophyceae</taxon>
        <taxon>Prymnesiales</taxon>
        <taxon>Chrysochromulinaceae</taxon>
        <taxon>Chrysochromulina</taxon>
    </lineage>
</organism>
<name>A0A0M0J7Y1_9EUKA</name>
<evidence type="ECO:0000313" key="1">
    <source>
        <dbReference type="EMBL" id="KOO22575.1"/>
    </source>
</evidence>
<protein>
    <submittedName>
        <fullName evidence="1">Uncharacterized protein</fullName>
    </submittedName>
</protein>
<proteinExistence type="predicted"/>